<name>G1MBC2_AILME</name>
<dbReference type="GO" id="GO:0016607">
    <property type="term" value="C:nuclear speck"/>
    <property type="evidence" value="ECO:0007669"/>
    <property type="project" value="Ensembl"/>
</dbReference>
<dbReference type="HOGENOM" id="CLU_015351_0_0_1"/>
<reference evidence="2 3" key="1">
    <citation type="journal article" date="2010" name="Nature">
        <title>The sequence and de novo assembly of the giant panda genome.</title>
        <authorList>
            <person name="Li R."/>
            <person name="Fan W."/>
            <person name="Tian G."/>
            <person name="Zhu H."/>
            <person name="He L."/>
            <person name="Cai J."/>
            <person name="Huang Q."/>
            <person name="Cai Q."/>
            <person name="Li B."/>
            <person name="Bai Y."/>
            <person name="Zhang Z."/>
            <person name="Zhang Y."/>
            <person name="Wang W."/>
            <person name="Li J."/>
            <person name="Wei F."/>
            <person name="Li H."/>
            <person name="Jian M."/>
            <person name="Li J."/>
            <person name="Zhang Z."/>
            <person name="Nielsen R."/>
            <person name="Li D."/>
            <person name="Gu W."/>
            <person name="Yang Z."/>
            <person name="Xuan Z."/>
            <person name="Ryder O.A."/>
            <person name="Leung F.C."/>
            <person name="Zhou Y."/>
            <person name="Cao J."/>
            <person name="Sun X."/>
            <person name="Fu Y."/>
            <person name="Fang X."/>
            <person name="Guo X."/>
            <person name="Wang B."/>
            <person name="Hou R."/>
            <person name="Shen F."/>
            <person name="Mu B."/>
            <person name="Ni P."/>
            <person name="Lin R."/>
            <person name="Qian W."/>
            <person name="Wang G."/>
            <person name="Yu C."/>
            <person name="Nie W."/>
            <person name="Wang J."/>
            <person name="Wu Z."/>
            <person name="Liang H."/>
            <person name="Min J."/>
            <person name="Wu Q."/>
            <person name="Cheng S."/>
            <person name="Ruan J."/>
            <person name="Wang M."/>
            <person name="Shi Z."/>
            <person name="Wen M."/>
            <person name="Liu B."/>
            <person name="Ren X."/>
            <person name="Zheng H."/>
            <person name="Dong D."/>
            <person name="Cook K."/>
            <person name="Shan G."/>
            <person name="Zhang H."/>
            <person name="Kosiol C."/>
            <person name="Xie X."/>
            <person name="Lu Z."/>
            <person name="Zheng H."/>
            <person name="Li Y."/>
            <person name="Steiner C.C."/>
            <person name="Lam T.T."/>
            <person name="Lin S."/>
            <person name="Zhang Q."/>
            <person name="Li G."/>
            <person name="Tian J."/>
            <person name="Gong T."/>
            <person name="Liu H."/>
            <person name="Zhang D."/>
            <person name="Fang L."/>
            <person name="Ye C."/>
            <person name="Zhang J."/>
            <person name="Hu W."/>
            <person name="Xu A."/>
            <person name="Ren Y."/>
            <person name="Zhang G."/>
            <person name="Bruford M.W."/>
            <person name="Li Q."/>
            <person name="Ma L."/>
            <person name="Guo Y."/>
            <person name="An N."/>
            <person name="Hu Y."/>
            <person name="Zheng Y."/>
            <person name="Shi Y."/>
            <person name="Li Z."/>
            <person name="Liu Q."/>
            <person name="Chen Y."/>
            <person name="Zhao J."/>
            <person name="Qu N."/>
            <person name="Zhao S."/>
            <person name="Tian F."/>
            <person name="Wang X."/>
            <person name="Wang H."/>
            <person name="Xu L."/>
            <person name="Liu X."/>
            <person name="Vinar T."/>
            <person name="Wang Y."/>
            <person name="Lam T.W."/>
            <person name="Yiu S.M."/>
            <person name="Liu S."/>
            <person name="Zhang H."/>
            <person name="Li D."/>
            <person name="Huang Y."/>
            <person name="Wang X."/>
            <person name="Yang G."/>
            <person name="Jiang Z."/>
            <person name="Wang J."/>
            <person name="Qin N."/>
            <person name="Li L."/>
            <person name="Li J."/>
            <person name="Bolund L."/>
            <person name="Kristiansen K."/>
            <person name="Wong G.K."/>
            <person name="Olson M."/>
            <person name="Zhang X."/>
            <person name="Li S."/>
            <person name="Yang H."/>
            <person name="Wang J."/>
            <person name="Wang J."/>
        </authorList>
    </citation>
    <scope>NUCLEOTIDE SEQUENCE [LARGE SCALE GENOMIC DNA]</scope>
</reference>
<dbReference type="Proteomes" id="UP000008912">
    <property type="component" value="Unassembled WGS sequence"/>
</dbReference>
<dbReference type="InParanoid" id="G1MBC2"/>
<dbReference type="PANTHER" id="PTHR16434:SF2">
    <property type="entry name" value="EWING'S TUMOR-ASSOCIATED ANTIGEN 1"/>
    <property type="match status" value="1"/>
</dbReference>
<dbReference type="InterPro" id="IPR029406">
    <property type="entry name" value="ETAA1"/>
</dbReference>
<dbReference type="GO" id="GO:0005829">
    <property type="term" value="C:cytosol"/>
    <property type="evidence" value="ECO:0007669"/>
    <property type="project" value="Ensembl"/>
</dbReference>
<dbReference type="STRING" id="9646.ENSAMEP00000016650"/>
<evidence type="ECO:0000256" key="1">
    <source>
        <dbReference type="SAM" id="MobiDB-lite"/>
    </source>
</evidence>
<feature type="region of interest" description="Disordered" evidence="1">
    <location>
        <begin position="73"/>
        <end position="159"/>
    </location>
</feature>
<dbReference type="GO" id="GO:0000086">
    <property type="term" value="P:G2/M transition of mitotic cell cycle"/>
    <property type="evidence" value="ECO:0007669"/>
    <property type="project" value="Ensembl"/>
</dbReference>
<accession>G1MBC2</accession>
<dbReference type="GO" id="GO:0006974">
    <property type="term" value="P:DNA damage response"/>
    <property type="evidence" value="ECO:0007669"/>
    <property type="project" value="Ensembl"/>
</dbReference>
<sequence length="993" mass="110987">MSLSRARRTWTRAAEARSGGALTAPPLVQTQPINSCLFQAPHRPKWRRPLAPSPACSSIALLLPLQNVKGEGAGGGGLEAMSRRRKHGDSPGLKNTPRKAPAAEECSSMVEPGKRRLRSARGSGPRRAGDTSPRSVLQQEQPPAAASCSKSNPEERYETPKRVLKMDFLSSAFSSPNDPDGQNDIFWDQNSPMTKQLGKGRKKQIYTTDSDEISHIVNRIAPQDEKPTTNSMLGVWIGATAIPCTPSVAKGKSRAKISCTKLKTQNQEEELMKLAKQFDKNMEELDVIQEQNKRNHDFIQTISEAETLSNYKDNVQMQLLHDIVPEIDNSIIKKPMKENTRMSVVNDQNSIQKLFDQNAEAAFNAIFDGSTQKCSGQFSQDLSDAFLNMSNTTFEKKSALKEEKIIMNESLVPEKLPDKTPRSLFCQVDTPGMTKSCVTSYTEKPEAFHKYLDAFTTSDFEDDWENLLSNEPFVMQNVNMCEPFPAPKTAQIADQKGIYNFNNKNDKNKSRMNTSLDTRLRDSKILQDLPSKTRNKESIDSGKYGFSLNPNDKPSKLPSTGNKMKFEKSFSKTVVQDEIQDCAVASNLTKVKEDMHTKFTSDVNISEKSALNTGYSNEQKNKSIYNQSFKAPANIDPFGSATLGNETSVSNPNQTNASKLGSFFDDWNDPSFANEIVKACHQLEDTWEADDVDDDLLYQACDDIERLTQQQDIRKDSKISESKLDINNSSKHGAKTMFTTSKQESQLVQSKHLNLSSISGYTSFTNSSQLNKPVKMEKEICGNSPSFLGATTNLTIYSKNSNDQIDNLHYACNNTDVPIQVTSTESVLIGNSSLNVRSDHRNTETATDKKKLSTQHLSHRSTTDGPKSDLNRPVRFPKYTFTKMKNSQILSQLNQNCIPARVSDTKITQGLEKNKTVNPFCGKTVQQQSLAKRSESLKQPPKEEEEKNKKYSPEEIQRKRQEALVRRMAKAQASSVKAAPTYEILVVRRNKDS</sequence>
<dbReference type="AlphaFoldDB" id="G1MBC2"/>
<dbReference type="Ensembl" id="ENSAMET00000017336.2">
    <property type="protein sequence ID" value="ENSAMEP00000016650.2"/>
    <property type="gene ID" value="ENSAMEG00000015785.2"/>
</dbReference>
<dbReference type="eggNOG" id="ENOG502QTMP">
    <property type="taxonomic scope" value="Eukaryota"/>
</dbReference>
<dbReference type="PANTHER" id="PTHR16434">
    <property type="entry name" value="EWING'S TUMOR-ASSOCIATED ANTIGEN 1 ETAA1"/>
    <property type="match status" value="1"/>
</dbReference>
<dbReference type="GO" id="GO:0005886">
    <property type="term" value="C:plasma membrane"/>
    <property type="evidence" value="ECO:0007669"/>
    <property type="project" value="Ensembl"/>
</dbReference>
<keyword evidence="3" id="KW-1185">Reference proteome</keyword>
<feature type="compositionally biased region" description="Polar residues" evidence="1">
    <location>
        <begin position="548"/>
        <end position="561"/>
    </location>
</feature>
<reference evidence="2" key="3">
    <citation type="submission" date="2025-09" db="UniProtKB">
        <authorList>
            <consortium name="Ensembl"/>
        </authorList>
    </citation>
    <scope>IDENTIFICATION</scope>
</reference>
<dbReference type="GO" id="GO:0043539">
    <property type="term" value="F:protein serine/threonine kinase activator activity"/>
    <property type="evidence" value="ECO:0007669"/>
    <property type="project" value="Ensembl"/>
</dbReference>
<organism evidence="2 3">
    <name type="scientific">Ailuropoda melanoleuca</name>
    <name type="common">Giant panda</name>
    <dbReference type="NCBI Taxonomy" id="9646"/>
    <lineage>
        <taxon>Eukaryota</taxon>
        <taxon>Metazoa</taxon>
        <taxon>Chordata</taxon>
        <taxon>Craniata</taxon>
        <taxon>Vertebrata</taxon>
        <taxon>Euteleostomi</taxon>
        <taxon>Mammalia</taxon>
        <taxon>Eutheria</taxon>
        <taxon>Laurasiatheria</taxon>
        <taxon>Carnivora</taxon>
        <taxon>Caniformia</taxon>
        <taxon>Ursidae</taxon>
        <taxon>Ailuropoda</taxon>
    </lineage>
</organism>
<feature type="compositionally biased region" description="Basic and acidic residues" evidence="1">
    <location>
        <begin position="838"/>
        <end position="851"/>
    </location>
</feature>
<dbReference type="GO" id="GO:0031297">
    <property type="term" value="P:replication fork processing"/>
    <property type="evidence" value="ECO:0007669"/>
    <property type="project" value="Ensembl"/>
</dbReference>
<reference evidence="2" key="2">
    <citation type="submission" date="2025-08" db="UniProtKB">
        <authorList>
            <consortium name="Ensembl"/>
        </authorList>
    </citation>
    <scope>IDENTIFICATION</scope>
</reference>
<feature type="region of interest" description="Disordered" evidence="1">
    <location>
        <begin position="927"/>
        <end position="957"/>
    </location>
</feature>
<feature type="compositionally biased region" description="Polar residues" evidence="1">
    <location>
        <begin position="132"/>
        <end position="141"/>
    </location>
</feature>
<proteinExistence type="predicted"/>
<protein>
    <submittedName>
        <fullName evidence="2">ETAA1 activator of ATR kinase</fullName>
    </submittedName>
</protein>
<feature type="region of interest" description="Disordered" evidence="1">
    <location>
        <begin position="838"/>
        <end position="873"/>
    </location>
</feature>
<feature type="region of interest" description="Disordered" evidence="1">
    <location>
        <begin position="530"/>
        <end position="561"/>
    </location>
</feature>
<gene>
    <name evidence="2" type="primary">ETAA1</name>
</gene>
<dbReference type="GO" id="GO:0043596">
    <property type="term" value="C:nuclear replication fork"/>
    <property type="evidence" value="ECO:0007669"/>
    <property type="project" value="Ensembl"/>
</dbReference>
<dbReference type="Pfam" id="PF15350">
    <property type="entry name" value="ETAA1"/>
    <property type="match status" value="1"/>
</dbReference>
<dbReference type="GO" id="GO:0044818">
    <property type="term" value="P:mitotic G2/M transition checkpoint"/>
    <property type="evidence" value="ECO:0007669"/>
    <property type="project" value="Ensembl"/>
</dbReference>
<dbReference type="GeneTree" id="ENSGT00390000009597"/>
<feature type="compositionally biased region" description="Basic and acidic residues" evidence="1">
    <location>
        <begin position="932"/>
        <end position="957"/>
    </location>
</feature>
<evidence type="ECO:0000313" key="3">
    <source>
        <dbReference type="Proteomes" id="UP000008912"/>
    </source>
</evidence>
<dbReference type="GO" id="GO:2000001">
    <property type="term" value="P:regulation of DNA damage checkpoint"/>
    <property type="evidence" value="ECO:0007669"/>
    <property type="project" value="Ensembl"/>
</dbReference>
<evidence type="ECO:0000313" key="2">
    <source>
        <dbReference type="Ensembl" id="ENSAMEP00000016650.2"/>
    </source>
</evidence>